<evidence type="ECO:0000256" key="1">
    <source>
        <dbReference type="SAM" id="MobiDB-lite"/>
    </source>
</evidence>
<reference evidence="2" key="1">
    <citation type="journal article" date="2022" name="bioRxiv">
        <title>Sequencing and chromosome-scale assembly of the giantPleurodeles waltlgenome.</title>
        <authorList>
            <person name="Brown T."/>
            <person name="Elewa A."/>
            <person name="Iarovenko S."/>
            <person name="Subramanian E."/>
            <person name="Araus A.J."/>
            <person name="Petzold A."/>
            <person name="Susuki M."/>
            <person name="Suzuki K.-i.T."/>
            <person name="Hayashi T."/>
            <person name="Toyoda A."/>
            <person name="Oliveira C."/>
            <person name="Osipova E."/>
            <person name="Leigh N.D."/>
            <person name="Simon A."/>
            <person name="Yun M.H."/>
        </authorList>
    </citation>
    <scope>NUCLEOTIDE SEQUENCE</scope>
    <source>
        <strain evidence="2">20211129_DDA</strain>
        <tissue evidence="2">Liver</tissue>
    </source>
</reference>
<accession>A0AAV7Q195</accession>
<dbReference type="EMBL" id="JANPWB010000010">
    <property type="protein sequence ID" value="KAJ1134138.1"/>
    <property type="molecule type" value="Genomic_DNA"/>
</dbReference>
<comment type="caution">
    <text evidence="2">The sequence shown here is derived from an EMBL/GenBank/DDBJ whole genome shotgun (WGS) entry which is preliminary data.</text>
</comment>
<name>A0AAV7Q195_PLEWA</name>
<protein>
    <submittedName>
        <fullName evidence="2">Uncharacterized protein</fullName>
    </submittedName>
</protein>
<dbReference type="AlphaFoldDB" id="A0AAV7Q195"/>
<evidence type="ECO:0000313" key="3">
    <source>
        <dbReference type="Proteomes" id="UP001066276"/>
    </source>
</evidence>
<gene>
    <name evidence="2" type="ORF">NDU88_000602</name>
</gene>
<proteinExistence type="predicted"/>
<dbReference type="Proteomes" id="UP001066276">
    <property type="component" value="Chromosome 6"/>
</dbReference>
<evidence type="ECO:0000313" key="2">
    <source>
        <dbReference type="EMBL" id="KAJ1134138.1"/>
    </source>
</evidence>
<feature type="region of interest" description="Disordered" evidence="1">
    <location>
        <begin position="48"/>
        <end position="75"/>
    </location>
</feature>
<organism evidence="2 3">
    <name type="scientific">Pleurodeles waltl</name>
    <name type="common">Iberian ribbed newt</name>
    <dbReference type="NCBI Taxonomy" id="8319"/>
    <lineage>
        <taxon>Eukaryota</taxon>
        <taxon>Metazoa</taxon>
        <taxon>Chordata</taxon>
        <taxon>Craniata</taxon>
        <taxon>Vertebrata</taxon>
        <taxon>Euteleostomi</taxon>
        <taxon>Amphibia</taxon>
        <taxon>Batrachia</taxon>
        <taxon>Caudata</taxon>
        <taxon>Salamandroidea</taxon>
        <taxon>Salamandridae</taxon>
        <taxon>Pleurodelinae</taxon>
        <taxon>Pleurodeles</taxon>
    </lineage>
</organism>
<keyword evidence="3" id="KW-1185">Reference proteome</keyword>
<sequence length="75" mass="7997">MYERCWARPVVSSLSLTKSLADVPKPTSLISSISSGTPNSEAVVSMSNEDSVVQADQPGSLNGDTRETTLDFFST</sequence>